<protein>
    <submittedName>
        <fullName evidence="3">Glycoprotein Q1</fullName>
    </submittedName>
    <submittedName>
        <fullName evidence="1">U100_2</fullName>
    </submittedName>
</protein>
<sequence>MHLLLYKRYTNCLTLSTPPPLLEDRPHPCTHIRINPARIPTSFHSRNYGAGSLRNHKIFCRSSCLASPWMTHVFIHLSELIVSIEILKIRNNGGQTMKTLTSFAIVRKDNDGQDWETCTRFAPVNIEDILRYKRAANDTCCRHRDVQHGRSTLESSNLWTQTQYFEPWQDIVDVYVPINDTHCPNDSYVV</sequence>
<name>A0A5P9U689_9BETA</name>
<dbReference type="EMBL" id="KY315540">
    <property type="protein sequence ID" value="QFW97352.1"/>
    <property type="molecule type" value="Genomic_DNA"/>
</dbReference>
<evidence type="ECO:0000313" key="1">
    <source>
        <dbReference type="EMBL" id="QFW68478.1"/>
    </source>
</evidence>
<accession>A0A5P9U689</accession>
<dbReference type="EMBL" id="KY315555">
    <property type="protein sequence ID" value="QFX55530.1"/>
    <property type="molecule type" value="Genomic_DNA"/>
</dbReference>
<proteinExistence type="predicted"/>
<evidence type="ECO:0000313" key="3">
    <source>
        <dbReference type="EMBL" id="QFX55530.1"/>
    </source>
</evidence>
<evidence type="ECO:0000313" key="2">
    <source>
        <dbReference type="EMBL" id="QFW97352.1"/>
    </source>
</evidence>
<reference evidence="1" key="1">
    <citation type="journal article" date="2018" name="BMC Genomics">
        <title>Comparative genomic, transcriptomic, and proteomic reannotation of human herpesvirus 6.</title>
        <authorList>
            <person name="Greninger A.L."/>
            <person name="Knudsen G.M."/>
            <person name="Roychoudhury P."/>
            <person name="Hanson D.J."/>
            <person name="Sedlak R.H."/>
            <person name="Xie H."/>
            <person name="Guan J."/>
            <person name="Nguyen T."/>
            <person name="Peddu V."/>
            <person name="Boeckh M."/>
            <person name="Huang M.L."/>
            <person name="Cook L."/>
            <person name="Depledge D.P."/>
            <person name="Zerr D.M."/>
            <person name="Koelle D.M."/>
            <person name="Gantt S."/>
            <person name="Yoshikawa T."/>
            <person name="Caserta M."/>
            <person name="Hill J.A."/>
            <person name="Jerome K.R."/>
        </authorList>
    </citation>
    <scope>NUCLEOTIDE SEQUENCE</scope>
    <source>
        <strain evidence="1">HP23A7</strain>
        <strain evidence="2">HP73F12</strain>
        <strain evidence="3">JHPT-D12</strain>
    </source>
</reference>
<organism evidence="1">
    <name type="scientific">Human betaherpesvirus 6</name>
    <dbReference type="NCBI Taxonomy" id="10368"/>
    <lineage>
        <taxon>Viruses</taxon>
        <taxon>Duplodnaviria</taxon>
        <taxon>Heunggongvirae</taxon>
        <taxon>Peploviricota</taxon>
        <taxon>Herviviricetes</taxon>
        <taxon>Herpesvirales</taxon>
        <taxon>Orthoherpesviridae</taxon>
        <taxon>Betaherpesvirinae</taxon>
        <taxon>Roseolovirus</taxon>
    </lineage>
</organism>
<dbReference type="EMBL" id="KY315531">
    <property type="protein sequence ID" value="QFW68478.1"/>
    <property type="molecule type" value="Genomic_DNA"/>
</dbReference>